<comment type="subcellular location">
    <subcellularLocation>
        <location evidence="1">Cytoplasm</location>
    </subcellularLocation>
</comment>
<sequence>MNRSLSASSESLLDELATKSRVLFANLDRDGKGFIDAGELADFCTDMSEEECQRLFRELDRDGDGRISVADFREGFRLISRTVHQRCEHHEQRRRSSNASTNGLSPKPYSPNSSKANSIDEVEEGGSASTAGGGRRSGINDPASLGECLQSLSCQDQVFEFYHQLGEERPTLLDNFETVLAELMAVVKGLQAEQQRLEQLLSSERQRHAQAIRDLEVEVEHQLKSAEQAVLSRERQGLEQGVRDMLAQRDVEISSLKQQLAALKQRAAEGRELDTETAAYKAELEKIRSEKKALQLDLSGAETRLAIVMSEVATLKQALQDRDQQLRRERESMQEQVREQDRITQQLHLLHQTNRQLRDKNEELREALEASQASAVRLRQQQPASSRLLQQSHLAESALRICDPNYPNSGRRMDSCDLDSDNPDSGMSTLRDVPDLEVEDAANDWAAAAAAAAAAAGGVSAPPPRSARSSGYYSRQSSNSALAAGRATARHSRQLQQQPLNSESEAGEDAAEEELYRLREYDIIQPEQQQQPHQVSSLRRSVSRQVAQNFDEDADEQPASMSRHSGSRAHLGVSSDSLQRSQECLSGHSAITTVPRRDRRGGGGGGGGGAGSRRQKPESSPGRQAAAGQEASTSCAIVTVSGNPERMFKVVLAGDAAVGKSSFIMRLCDNRFTENTTATLGVDFKTKIIAVDGRVFALQLWDTAGQERFRSVAKSYFRRADGVLLLFDCTYERSFLSVREWVDQVHEAADKSVPIMICSNKTDLRLAAQQQGKRVVEYTEARKLAQEYDALFAEVSAKSGENVQMCVTELARLMQASEDLQVNRANVRLGKDDDKGKNAKEKSACCDF</sequence>
<evidence type="ECO:0000256" key="8">
    <source>
        <dbReference type="SAM" id="MobiDB-lite"/>
    </source>
</evidence>
<dbReference type="PROSITE" id="PS51419">
    <property type="entry name" value="RAB"/>
    <property type="match status" value="1"/>
</dbReference>
<dbReference type="SUPFAM" id="SSF47473">
    <property type="entry name" value="EF-hand"/>
    <property type="match status" value="1"/>
</dbReference>
<feature type="region of interest" description="Disordered" evidence="8">
    <location>
        <begin position="552"/>
        <end position="633"/>
    </location>
</feature>
<dbReference type="PROSITE" id="PS00018">
    <property type="entry name" value="EF_HAND_1"/>
    <property type="match status" value="1"/>
</dbReference>
<dbReference type="SUPFAM" id="SSF52540">
    <property type="entry name" value="P-loop containing nucleoside triphosphate hydrolases"/>
    <property type="match status" value="1"/>
</dbReference>
<evidence type="ECO:0000256" key="5">
    <source>
        <dbReference type="ARBA" id="ARBA00023054"/>
    </source>
</evidence>
<dbReference type="CDD" id="cd00051">
    <property type="entry name" value="EFh"/>
    <property type="match status" value="1"/>
</dbReference>
<dbReference type="Pfam" id="PF00071">
    <property type="entry name" value="Ras"/>
    <property type="match status" value="1"/>
</dbReference>
<dbReference type="EMBL" id="NIVC01001293">
    <property type="protein sequence ID" value="PAA69760.1"/>
    <property type="molecule type" value="Genomic_DNA"/>
</dbReference>
<evidence type="ECO:0000259" key="9">
    <source>
        <dbReference type="PROSITE" id="PS50222"/>
    </source>
</evidence>
<feature type="region of interest" description="Disordered" evidence="8">
    <location>
        <begin position="403"/>
        <end position="431"/>
    </location>
</feature>
<accession>A0A267F7L1</accession>
<organism evidence="10 11">
    <name type="scientific">Macrostomum lignano</name>
    <dbReference type="NCBI Taxonomy" id="282301"/>
    <lineage>
        <taxon>Eukaryota</taxon>
        <taxon>Metazoa</taxon>
        <taxon>Spiralia</taxon>
        <taxon>Lophotrochozoa</taxon>
        <taxon>Platyhelminthes</taxon>
        <taxon>Rhabditophora</taxon>
        <taxon>Macrostomorpha</taxon>
        <taxon>Macrostomida</taxon>
        <taxon>Macrostomidae</taxon>
        <taxon>Macrostomum</taxon>
    </lineage>
</organism>
<evidence type="ECO:0000313" key="11">
    <source>
        <dbReference type="Proteomes" id="UP000215902"/>
    </source>
</evidence>
<dbReference type="FunFam" id="3.40.50.300:FF:001348">
    <property type="entry name" value="Ras and EF-hand domain-containing protein"/>
    <property type="match status" value="1"/>
</dbReference>
<dbReference type="GO" id="GO:0005525">
    <property type="term" value="F:GTP binding"/>
    <property type="evidence" value="ECO:0007669"/>
    <property type="project" value="UniProtKB-KW"/>
</dbReference>
<dbReference type="SMART" id="SM00175">
    <property type="entry name" value="RAB"/>
    <property type="match status" value="1"/>
</dbReference>
<dbReference type="STRING" id="282301.A0A267F7L1"/>
<keyword evidence="2" id="KW-0963">Cytoplasm</keyword>
<dbReference type="InterPro" id="IPR011992">
    <property type="entry name" value="EF-hand-dom_pair"/>
</dbReference>
<feature type="region of interest" description="Disordered" evidence="8">
    <location>
        <begin position="526"/>
        <end position="545"/>
    </location>
</feature>
<dbReference type="InterPro" id="IPR027417">
    <property type="entry name" value="P-loop_NTPase"/>
</dbReference>
<dbReference type="InterPro" id="IPR005225">
    <property type="entry name" value="Small_GTP-bd"/>
</dbReference>
<dbReference type="OrthoDB" id="9989112at2759"/>
<reference evidence="10 11" key="1">
    <citation type="submission" date="2017-06" db="EMBL/GenBank/DDBJ databases">
        <title>A platform for efficient transgenesis in Macrostomum lignano, a flatworm model organism for stem cell research.</title>
        <authorList>
            <person name="Berezikov E."/>
        </authorList>
    </citation>
    <scope>NUCLEOTIDE SEQUENCE [LARGE SCALE GENOMIC DNA]</scope>
    <source>
        <strain evidence="10">DV1</strain>
        <tissue evidence="10">Whole organism</tissue>
    </source>
</reference>
<keyword evidence="3" id="KW-0547">Nucleotide-binding</keyword>
<dbReference type="Pfam" id="PF13499">
    <property type="entry name" value="EF-hand_7"/>
    <property type="match status" value="1"/>
</dbReference>
<comment type="caution">
    <text evidence="10">The sequence shown here is derived from an EMBL/GenBank/DDBJ whole genome shotgun (WGS) entry which is preliminary data.</text>
</comment>
<feature type="region of interest" description="Disordered" evidence="8">
    <location>
        <begin position="455"/>
        <end position="511"/>
    </location>
</feature>
<dbReference type="SMART" id="SM00173">
    <property type="entry name" value="RAS"/>
    <property type="match status" value="1"/>
</dbReference>
<evidence type="ECO:0000256" key="4">
    <source>
        <dbReference type="ARBA" id="ARBA00022837"/>
    </source>
</evidence>
<dbReference type="AlphaFoldDB" id="A0A267F7L1"/>
<dbReference type="Gene3D" id="1.10.238.10">
    <property type="entry name" value="EF-hand"/>
    <property type="match status" value="1"/>
</dbReference>
<dbReference type="InterPro" id="IPR001806">
    <property type="entry name" value="Small_GTPase"/>
</dbReference>
<feature type="compositionally biased region" description="Polar residues" evidence="8">
    <location>
        <begin position="574"/>
        <end position="592"/>
    </location>
</feature>
<evidence type="ECO:0000256" key="2">
    <source>
        <dbReference type="ARBA" id="ARBA00022490"/>
    </source>
</evidence>
<dbReference type="SMART" id="SM00054">
    <property type="entry name" value="EFh"/>
    <property type="match status" value="2"/>
</dbReference>
<proteinExistence type="predicted"/>
<dbReference type="GO" id="GO:0003924">
    <property type="term" value="F:GTPase activity"/>
    <property type="evidence" value="ECO:0007669"/>
    <property type="project" value="InterPro"/>
</dbReference>
<dbReference type="GO" id="GO:0005509">
    <property type="term" value="F:calcium ion binding"/>
    <property type="evidence" value="ECO:0007669"/>
    <property type="project" value="InterPro"/>
</dbReference>
<evidence type="ECO:0000256" key="3">
    <source>
        <dbReference type="ARBA" id="ARBA00022741"/>
    </source>
</evidence>
<feature type="compositionally biased region" description="Polar residues" evidence="8">
    <location>
        <begin position="97"/>
        <end position="117"/>
    </location>
</feature>
<dbReference type="PROSITE" id="PS51421">
    <property type="entry name" value="RAS"/>
    <property type="match status" value="1"/>
</dbReference>
<keyword evidence="4" id="KW-0106">Calcium</keyword>
<dbReference type="Proteomes" id="UP000215902">
    <property type="component" value="Unassembled WGS sequence"/>
</dbReference>
<feature type="compositionally biased region" description="Low complexity" evidence="8">
    <location>
        <begin position="466"/>
        <end position="481"/>
    </location>
</feature>
<dbReference type="CDD" id="cd00154">
    <property type="entry name" value="Rab"/>
    <property type="match status" value="1"/>
</dbReference>
<evidence type="ECO:0000256" key="1">
    <source>
        <dbReference type="ARBA" id="ARBA00004496"/>
    </source>
</evidence>
<dbReference type="InterPro" id="IPR050227">
    <property type="entry name" value="Rab"/>
</dbReference>
<dbReference type="SMART" id="SM00174">
    <property type="entry name" value="RHO"/>
    <property type="match status" value="1"/>
</dbReference>
<feature type="coiled-coil region" evidence="7">
    <location>
        <begin position="173"/>
        <end position="207"/>
    </location>
</feature>
<feature type="coiled-coil region" evidence="7">
    <location>
        <begin position="246"/>
        <end position="381"/>
    </location>
</feature>
<dbReference type="InterPro" id="IPR018247">
    <property type="entry name" value="EF_Hand_1_Ca_BS"/>
</dbReference>
<dbReference type="SMART" id="SM00176">
    <property type="entry name" value="RAN"/>
    <property type="match status" value="1"/>
</dbReference>
<evidence type="ECO:0000256" key="7">
    <source>
        <dbReference type="SAM" id="Coils"/>
    </source>
</evidence>
<keyword evidence="6" id="KW-0342">GTP-binding</keyword>
<dbReference type="PRINTS" id="PR00449">
    <property type="entry name" value="RASTRNSFRMNG"/>
</dbReference>
<name>A0A267F7L1_9PLAT</name>
<dbReference type="PANTHER" id="PTHR47977">
    <property type="entry name" value="RAS-RELATED PROTEIN RAB"/>
    <property type="match status" value="1"/>
</dbReference>
<protein>
    <recommendedName>
        <fullName evidence="9">EF-hand domain-containing protein</fullName>
    </recommendedName>
</protein>
<dbReference type="NCBIfam" id="TIGR00231">
    <property type="entry name" value="small_GTP"/>
    <property type="match status" value="1"/>
</dbReference>
<evidence type="ECO:0000313" key="10">
    <source>
        <dbReference type="EMBL" id="PAA69760.1"/>
    </source>
</evidence>
<dbReference type="GO" id="GO:0005737">
    <property type="term" value="C:cytoplasm"/>
    <property type="evidence" value="ECO:0007669"/>
    <property type="project" value="UniProtKB-SubCell"/>
</dbReference>
<dbReference type="PROSITE" id="PS50222">
    <property type="entry name" value="EF_HAND_2"/>
    <property type="match status" value="1"/>
</dbReference>
<dbReference type="InterPro" id="IPR002048">
    <property type="entry name" value="EF_hand_dom"/>
</dbReference>
<gene>
    <name evidence="10" type="ORF">BOX15_Mlig010320g1</name>
</gene>
<feature type="compositionally biased region" description="Gly residues" evidence="8">
    <location>
        <begin position="602"/>
        <end position="611"/>
    </location>
</feature>
<keyword evidence="5 7" id="KW-0175">Coiled coil</keyword>
<feature type="region of interest" description="Disordered" evidence="8">
    <location>
        <begin position="87"/>
        <end position="139"/>
    </location>
</feature>
<dbReference type="Gene3D" id="3.40.50.300">
    <property type="entry name" value="P-loop containing nucleotide triphosphate hydrolases"/>
    <property type="match status" value="1"/>
</dbReference>
<dbReference type="PROSITE" id="PS51420">
    <property type="entry name" value="RHO"/>
    <property type="match status" value="1"/>
</dbReference>
<feature type="domain" description="EF-hand" evidence="9">
    <location>
        <begin position="47"/>
        <end position="82"/>
    </location>
</feature>
<keyword evidence="11" id="KW-1185">Reference proteome</keyword>
<evidence type="ECO:0000256" key="6">
    <source>
        <dbReference type="ARBA" id="ARBA00023134"/>
    </source>
</evidence>